<evidence type="ECO:0000313" key="10">
    <source>
        <dbReference type="Proteomes" id="UP000184048"/>
    </source>
</evidence>
<dbReference type="SUPFAM" id="SSF143865">
    <property type="entry name" value="CorA soluble domain-like"/>
    <property type="match status" value="1"/>
</dbReference>
<comment type="similarity">
    <text evidence="2 8">Belongs to the CorA metal ion transporter (MIT) (TC 1.A.35) family.</text>
</comment>
<evidence type="ECO:0000256" key="2">
    <source>
        <dbReference type="ARBA" id="ARBA00009765"/>
    </source>
</evidence>
<evidence type="ECO:0000256" key="8">
    <source>
        <dbReference type="RuleBase" id="RU362010"/>
    </source>
</evidence>
<keyword evidence="10" id="KW-1185">Reference proteome</keyword>
<name>A0A1M4XTU8_9BACT</name>
<dbReference type="GO" id="GO:0015095">
    <property type="term" value="F:magnesium ion transmembrane transporter activity"/>
    <property type="evidence" value="ECO:0007669"/>
    <property type="project" value="UniProtKB-UniRule"/>
</dbReference>
<comment type="function">
    <text evidence="8">Mediates influx of magnesium ions.</text>
</comment>
<feature type="transmembrane region" description="Helical" evidence="8">
    <location>
        <begin position="307"/>
        <end position="327"/>
    </location>
</feature>
<gene>
    <name evidence="8" type="primary">corA</name>
    <name evidence="9" type="ORF">SAMN02745131_01480</name>
</gene>
<dbReference type="PANTHER" id="PTHR46494:SF1">
    <property type="entry name" value="CORA FAMILY METAL ION TRANSPORTER (EUROFUNG)"/>
    <property type="match status" value="1"/>
</dbReference>
<dbReference type="Gene3D" id="1.20.58.340">
    <property type="entry name" value="Magnesium transport protein CorA, transmembrane region"/>
    <property type="match status" value="2"/>
</dbReference>
<accession>A0A1M4XTU8</accession>
<evidence type="ECO:0000256" key="7">
    <source>
        <dbReference type="ARBA" id="ARBA00023136"/>
    </source>
</evidence>
<dbReference type="GO" id="GO:0015087">
    <property type="term" value="F:cobalt ion transmembrane transporter activity"/>
    <property type="evidence" value="ECO:0007669"/>
    <property type="project" value="UniProtKB-UniRule"/>
</dbReference>
<keyword evidence="8" id="KW-0406">Ion transport</keyword>
<protein>
    <recommendedName>
        <fullName evidence="8">Magnesium transport protein CorA</fullName>
    </recommendedName>
</protein>
<dbReference type="NCBIfam" id="TIGR00383">
    <property type="entry name" value="corA"/>
    <property type="match status" value="1"/>
</dbReference>
<dbReference type="Proteomes" id="UP000184048">
    <property type="component" value="Unassembled WGS sequence"/>
</dbReference>
<sequence length="365" mass="42966">MKAEKYFRYFIPTTLLGTHRTREILNSNPITNVSRKDAEQVFVRVYDYDENSLDECTLHNVEQSFAYKENKHVSWINIDGIRRKDIELIGEHYGIHPLIIEDIVSVNQRPKMDEMENILYCLLNMLYYNEDTQTVEHEQVSIVLGKDFVITFQEDPKRDVFNPIREKLKVPNSKLRMRGADYLCYSMLDLIVDSYFFVMEKLGDSIEILEEEIIRNSNKRSLARINMLRKELIVLKRNIAPVRDLVSGIIRSENPLLDERTTKYYKDVYDHIIQAYDLSENYRDVMISMQDLYINNVNLKMNEVMKVMAVVTCLLAPATVIGGIFGMNFETIPMLHNKWGFMISVSAMLLIPLWMVRAFRKRGWF</sequence>
<dbReference type="CDD" id="cd12828">
    <property type="entry name" value="TmCorA-like_1"/>
    <property type="match status" value="1"/>
</dbReference>
<keyword evidence="3 8" id="KW-0813">Transport</keyword>
<keyword evidence="6 8" id="KW-1133">Transmembrane helix</keyword>
<dbReference type="InterPro" id="IPR004488">
    <property type="entry name" value="Mg/Co-transport_prot_CorA"/>
</dbReference>
<dbReference type="OrthoDB" id="9803416at2"/>
<evidence type="ECO:0000313" key="9">
    <source>
        <dbReference type="EMBL" id="SHE96868.1"/>
    </source>
</evidence>
<dbReference type="GO" id="GO:0000287">
    <property type="term" value="F:magnesium ion binding"/>
    <property type="evidence" value="ECO:0007669"/>
    <property type="project" value="TreeGrafter"/>
</dbReference>
<dbReference type="InterPro" id="IPR045861">
    <property type="entry name" value="CorA_cytoplasmic_dom"/>
</dbReference>
<dbReference type="EMBL" id="FQUU01000005">
    <property type="protein sequence ID" value="SHE96868.1"/>
    <property type="molecule type" value="Genomic_DNA"/>
</dbReference>
<evidence type="ECO:0000256" key="5">
    <source>
        <dbReference type="ARBA" id="ARBA00022692"/>
    </source>
</evidence>
<dbReference type="Gene3D" id="3.30.460.20">
    <property type="entry name" value="CorA soluble domain-like"/>
    <property type="match status" value="1"/>
</dbReference>
<dbReference type="SUPFAM" id="SSF144083">
    <property type="entry name" value="Magnesium transport protein CorA, transmembrane region"/>
    <property type="match status" value="1"/>
</dbReference>
<dbReference type="GO" id="GO:0005886">
    <property type="term" value="C:plasma membrane"/>
    <property type="evidence" value="ECO:0007669"/>
    <property type="project" value="UniProtKB-SubCell"/>
</dbReference>
<feature type="transmembrane region" description="Helical" evidence="8">
    <location>
        <begin position="339"/>
        <end position="359"/>
    </location>
</feature>
<reference evidence="9 10" key="1">
    <citation type="submission" date="2016-11" db="EMBL/GenBank/DDBJ databases">
        <authorList>
            <person name="Jaros S."/>
            <person name="Januszkiewicz K."/>
            <person name="Wedrychowicz H."/>
        </authorList>
    </citation>
    <scope>NUCLEOTIDE SEQUENCE [LARGE SCALE GENOMIC DNA]</scope>
    <source>
        <strain evidence="9 10">DSM 18119</strain>
    </source>
</reference>
<dbReference type="Pfam" id="PF01544">
    <property type="entry name" value="CorA"/>
    <property type="match status" value="1"/>
</dbReference>
<dbReference type="GO" id="GO:0050897">
    <property type="term" value="F:cobalt ion binding"/>
    <property type="evidence" value="ECO:0007669"/>
    <property type="project" value="TreeGrafter"/>
</dbReference>
<organism evidence="9 10">
    <name type="scientific">Flavisolibacter ginsengisoli DSM 18119</name>
    <dbReference type="NCBI Taxonomy" id="1121884"/>
    <lineage>
        <taxon>Bacteria</taxon>
        <taxon>Pseudomonadati</taxon>
        <taxon>Bacteroidota</taxon>
        <taxon>Chitinophagia</taxon>
        <taxon>Chitinophagales</taxon>
        <taxon>Chitinophagaceae</taxon>
        <taxon>Flavisolibacter</taxon>
    </lineage>
</organism>
<dbReference type="PANTHER" id="PTHR46494">
    <property type="entry name" value="CORA FAMILY METAL ION TRANSPORTER (EUROFUNG)"/>
    <property type="match status" value="1"/>
</dbReference>
<keyword evidence="7 8" id="KW-0472">Membrane</keyword>
<keyword evidence="4 8" id="KW-1003">Cell membrane</keyword>
<dbReference type="FunFam" id="1.20.58.340:FF:000012">
    <property type="entry name" value="Magnesium transport protein CorA"/>
    <property type="match status" value="1"/>
</dbReference>
<evidence type="ECO:0000256" key="1">
    <source>
        <dbReference type="ARBA" id="ARBA00004651"/>
    </source>
</evidence>
<evidence type="ECO:0000256" key="6">
    <source>
        <dbReference type="ARBA" id="ARBA00022989"/>
    </source>
</evidence>
<dbReference type="AlphaFoldDB" id="A0A1M4XTU8"/>
<dbReference type="InterPro" id="IPR002523">
    <property type="entry name" value="MgTranspt_CorA/ZnTranspt_ZntB"/>
</dbReference>
<keyword evidence="8" id="KW-0460">Magnesium</keyword>
<comment type="subcellular location">
    <subcellularLocation>
        <location evidence="1">Cell membrane</location>
        <topology evidence="1">Multi-pass membrane protein</topology>
    </subcellularLocation>
    <subcellularLocation>
        <location evidence="8">Membrane</location>
        <topology evidence="8">Multi-pass membrane protein</topology>
    </subcellularLocation>
</comment>
<keyword evidence="5 8" id="KW-0812">Transmembrane</keyword>
<dbReference type="InterPro" id="IPR045863">
    <property type="entry name" value="CorA_TM1_TM2"/>
</dbReference>
<evidence type="ECO:0000256" key="4">
    <source>
        <dbReference type="ARBA" id="ARBA00022475"/>
    </source>
</evidence>
<proteinExistence type="inferred from homology"/>
<evidence type="ECO:0000256" key="3">
    <source>
        <dbReference type="ARBA" id="ARBA00022448"/>
    </source>
</evidence>